<reference evidence="2" key="1">
    <citation type="journal article" date="2014" name="Genome Announc.">
        <title>Draft Genome Sequences of Marine Flavobacterium Nonlabens Strains NR17, NR24, NR27, NR32, NR33, and Ara13.</title>
        <authorList>
            <person name="Nakanishi M."/>
            <person name="Meirelles P."/>
            <person name="Suzuki R."/>
            <person name="Takatani N."/>
            <person name="Mino S."/>
            <person name="Suda W."/>
            <person name="Oshima K."/>
            <person name="Hattori M."/>
            <person name="Ohkuma M."/>
            <person name="Hosokawa M."/>
            <person name="Miyashita K."/>
            <person name="Thompson F.L."/>
            <person name="Niwa A."/>
            <person name="Sawabe T."/>
            <person name="Sawabe T."/>
        </authorList>
    </citation>
    <scope>NUCLEOTIDE SEQUENCE [LARGE SCALE GENOMIC DNA]</scope>
    <source>
        <strain evidence="2">JCM 19294</strain>
    </source>
</reference>
<keyword evidence="3" id="KW-1185">Reference proteome</keyword>
<dbReference type="STRING" id="319236.BST91_05270"/>
<evidence type="ECO:0000313" key="2">
    <source>
        <dbReference type="EMBL" id="GAK98173.1"/>
    </source>
</evidence>
<evidence type="ECO:0000313" key="3">
    <source>
        <dbReference type="Proteomes" id="UP000029221"/>
    </source>
</evidence>
<sequence>MKHLISTILFLLLVITSQAQQFNEEGINTLADKVCEQLTKDDINASEQGPGEAEAYFEKTVVNVVMKNYRLFKSKGLDINEQNGEAIGEEMAIVLMANCPKAAELFTTMAMESMDEEEDSSESGVVVGTVVSISSDMIPVITVRESNGNIVKILWLSTVENYHLLYDAANDGKKYQFTIYEATIYDGRIQEYRDMNVLEMVQGI</sequence>
<comment type="caution">
    <text evidence="2">The sequence shown here is derived from an EMBL/GenBank/DDBJ whole genome shotgun (WGS) entry which is preliminary data.</text>
</comment>
<keyword evidence="1" id="KW-0732">Signal</keyword>
<gene>
    <name evidence="2" type="ORF">JCM19294_806</name>
</gene>
<dbReference type="Proteomes" id="UP000029221">
    <property type="component" value="Unassembled WGS sequence"/>
</dbReference>
<dbReference type="eggNOG" id="ENOG50332U2">
    <property type="taxonomic scope" value="Bacteria"/>
</dbReference>
<feature type="signal peptide" evidence="1">
    <location>
        <begin position="1"/>
        <end position="19"/>
    </location>
</feature>
<proteinExistence type="predicted"/>
<dbReference type="AlphaFoldDB" id="A0A090Q8S2"/>
<feature type="chain" id="PRO_5001863145" evidence="1">
    <location>
        <begin position="20"/>
        <end position="204"/>
    </location>
</feature>
<name>A0A090Q8S2_9FLAO</name>
<organism evidence="2 3">
    <name type="scientific">Nonlabens tegetincola</name>
    <dbReference type="NCBI Taxonomy" id="323273"/>
    <lineage>
        <taxon>Bacteria</taxon>
        <taxon>Pseudomonadati</taxon>
        <taxon>Bacteroidota</taxon>
        <taxon>Flavobacteriia</taxon>
        <taxon>Flavobacteriales</taxon>
        <taxon>Flavobacteriaceae</taxon>
        <taxon>Nonlabens</taxon>
    </lineage>
</organism>
<protein>
    <submittedName>
        <fullName evidence="2">Uncharacterized protein</fullName>
    </submittedName>
</protein>
<accession>A0A090Q8S2</accession>
<evidence type="ECO:0000256" key="1">
    <source>
        <dbReference type="SAM" id="SignalP"/>
    </source>
</evidence>
<dbReference type="EMBL" id="BBML01000009">
    <property type="protein sequence ID" value="GAK98173.1"/>
    <property type="molecule type" value="Genomic_DNA"/>
</dbReference>
<dbReference type="RefSeq" id="WP_042280231.1">
    <property type="nucleotide sequence ID" value="NZ_BBML01000009.1"/>
</dbReference>